<dbReference type="EMBL" id="RWJF01000001">
    <property type="protein sequence ID" value="RST31833.1"/>
    <property type="molecule type" value="Genomic_DNA"/>
</dbReference>
<evidence type="ECO:0000313" key="2">
    <source>
        <dbReference type="Proteomes" id="UP000274661"/>
    </source>
</evidence>
<evidence type="ECO:0000313" key="1">
    <source>
        <dbReference type="EMBL" id="RST31833.1"/>
    </source>
</evidence>
<sequence>MSFSSFLHALAMLVGIGGAEPQAVAVTRIIEHDEITLRIPVQPRPMGPLVQFVERPGPRCIQPNDIVGAALGGANSVDFLLRGRRRMRAEVDEDCDGLDFYGGFYVQPEGGRICAGVDEIRSRMGGSCRIEAFHQIVPRLVR</sequence>
<keyword evidence="2" id="KW-1185">Reference proteome</keyword>
<proteinExistence type="predicted"/>
<reference evidence="1 2" key="1">
    <citation type="submission" date="2018-12" db="EMBL/GenBank/DDBJ databases">
        <title>Sphingomonas sp. HMF7854 Genome sequencing and assembly.</title>
        <authorList>
            <person name="Cha I."/>
            <person name="Kang H."/>
            <person name="Kim H."/>
            <person name="Kang J."/>
            <person name="Joh K."/>
        </authorList>
    </citation>
    <scope>NUCLEOTIDE SEQUENCE [LARGE SCALE GENOMIC DNA]</scope>
    <source>
        <strain evidence="1 2">HMF7854</strain>
    </source>
</reference>
<dbReference type="AlphaFoldDB" id="A0A3R9WQE0"/>
<name>A0A3R9WQE0_9SPHN</name>
<dbReference type="Proteomes" id="UP000274661">
    <property type="component" value="Unassembled WGS sequence"/>
</dbReference>
<protein>
    <submittedName>
        <fullName evidence="1">Uncharacterized protein</fullName>
    </submittedName>
</protein>
<dbReference type="OrthoDB" id="7596012at2"/>
<organism evidence="1 2">
    <name type="scientific">Sphingomonas ginkgonis</name>
    <dbReference type="NCBI Taxonomy" id="2315330"/>
    <lineage>
        <taxon>Bacteria</taxon>
        <taxon>Pseudomonadati</taxon>
        <taxon>Pseudomonadota</taxon>
        <taxon>Alphaproteobacteria</taxon>
        <taxon>Sphingomonadales</taxon>
        <taxon>Sphingomonadaceae</taxon>
        <taxon>Sphingomonas</taxon>
    </lineage>
</organism>
<gene>
    <name evidence="1" type="ORF">HMF7854_14050</name>
</gene>
<comment type="caution">
    <text evidence="1">The sequence shown here is derived from an EMBL/GenBank/DDBJ whole genome shotgun (WGS) entry which is preliminary data.</text>
</comment>
<accession>A0A3R9WQE0</accession>